<reference evidence="1" key="2">
    <citation type="journal article" date="2015" name="Fish Shellfish Immunol.">
        <title>Early steps in the European eel (Anguilla anguilla)-Vibrio vulnificus interaction in the gills: Role of the RtxA13 toxin.</title>
        <authorList>
            <person name="Callol A."/>
            <person name="Pajuelo D."/>
            <person name="Ebbesson L."/>
            <person name="Teles M."/>
            <person name="MacKenzie S."/>
            <person name="Amaro C."/>
        </authorList>
    </citation>
    <scope>NUCLEOTIDE SEQUENCE</scope>
</reference>
<dbReference type="EMBL" id="GBXM01095981">
    <property type="protein sequence ID" value="JAH12596.1"/>
    <property type="molecule type" value="Transcribed_RNA"/>
</dbReference>
<organism evidence="1">
    <name type="scientific">Anguilla anguilla</name>
    <name type="common">European freshwater eel</name>
    <name type="synonym">Muraena anguilla</name>
    <dbReference type="NCBI Taxonomy" id="7936"/>
    <lineage>
        <taxon>Eukaryota</taxon>
        <taxon>Metazoa</taxon>
        <taxon>Chordata</taxon>
        <taxon>Craniata</taxon>
        <taxon>Vertebrata</taxon>
        <taxon>Euteleostomi</taxon>
        <taxon>Actinopterygii</taxon>
        <taxon>Neopterygii</taxon>
        <taxon>Teleostei</taxon>
        <taxon>Anguilliformes</taxon>
        <taxon>Anguillidae</taxon>
        <taxon>Anguilla</taxon>
    </lineage>
</organism>
<reference evidence="1" key="1">
    <citation type="submission" date="2014-11" db="EMBL/GenBank/DDBJ databases">
        <authorList>
            <person name="Amaro Gonzalez C."/>
        </authorList>
    </citation>
    <scope>NUCLEOTIDE SEQUENCE</scope>
</reference>
<evidence type="ECO:0000313" key="1">
    <source>
        <dbReference type="EMBL" id="JAH12596.1"/>
    </source>
</evidence>
<sequence length="9" mass="1150">MLLWLFLKS</sequence>
<accession>A0A0E9Q6S3</accession>
<proteinExistence type="predicted"/>
<protein>
    <submittedName>
        <fullName evidence="1">Uncharacterized protein</fullName>
    </submittedName>
</protein>
<name>A0A0E9Q6S3_ANGAN</name>